<keyword evidence="3" id="KW-1185">Reference proteome</keyword>
<evidence type="ECO:0008006" key="5">
    <source>
        <dbReference type="Google" id="ProtNLM"/>
    </source>
</evidence>
<dbReference type="EMBL" id="JPEP01000002">
    <property type="protein sequence ID" value="KEY18870.1"/>
    <property type="molecule type" value="Genomic_DNA"/>
</dbReference>
<reference evidence="1 3" key="1">
    <citation type="submission" date="2014-07" db="EMBL/GenBank/DDBJ databases">
        <authorList>
            <person name="Pisani N.G."/>
            <person name="Newman J.D."/>
        </authorList>
    </citation>
    <scope>NUCLEOTIDE SEQUENCE [LARGE SCALE GENOMIC DNA]</scope>
    <source>
        <strain evidence="1 3">LMG 24720</strain>
    </source>
</reference>
<evidence type="ECO:0000313" key="2">
    <source>
        <dbReference type="EMBL" id="VEH99326.1"/>
    </source>
</evidence>
<dbReference type="KEGG" id="cant:NCTC13489_01480"/>
<dbReference type="Proteomes" id="UP000028349">
    <property type="component" value="Unassembled WGS sequence"/>
</dbReference>
<evidence type="ECO:0000313" key="4">
    <source>
        <dbReference type="Proteomes" id="UP000270036"/>
    </source>
</evidence>
<dbReference type="PROSITE" id="PS51257">
    <property type="entry name" value="PROKAR_LIPOPROTEIN"/>
    <property type="match status" value="1"/>
</dbReference>
<organism evidence="2 4">
    <name type="scientific">Kaistella antarctica</name>
    <dbReference type="NCBI Taxonomy" id="266748"/>
    <lineage>
        <taxon>Bacteria</taxon>
        <taxon>Pseudomonadati</taxon>
        <taxon>Bacteroidota</taxon>
        <taxon>Flavobacteriia</taxon>
        <taxon>Flavobacteriales</taxon>
        <taxon>Weeksellaceae</taxon>
        <taxon>Chryseobacterium group</taxon>
        <taxon>Kaistella</taxon>
    </lineage>
</organism>
<evidence type="ECO:0000313" key="3">
    <source>
        <dbReference type="Proteomes" id="UP000028349"/>
    </source>
</evidence>
<dbReference type="Proteomes" id="UP000270036">
    <property type="component" value="Chromosome"/>
</dbReference>
<dbReference type="AlphaFoldDB" id="A0A3S4YT32"/>
<name>A0A3S4YT32_9FLAO</name>
<evidence type="ECO:0000313" key="1">
    <source>
        <dbReference type="EMBL" id="KEY18870.1"/>
    </source>
</evidence>
<dbReference type="EMBL" id="LR134441">
    <property type="protein sequence ID" value="VEH99326.1"/>
    <property type="molecule type" value="Genomic_DNA"/>
</dbReference>
<protein>
    <recommendedName>
        <fullName evidence="5">Lipoprotein</fullName>
    </recommendedName>
</protein>
<dbReference type="OrthoDB" id="1252081at2"/>
<gene>
    <name evidence="1" type="ORF">HY04_10405</name>
    <name evidence="2" type="ORF">NCTC13489_01480</name>
</gene>
<reference evidence="2 4" key="2">
    <citation type="submission" date="2018-12" db="EMBL/GenBank/DDBJ databases">
        <authorList>
            <consortium name="Pathogen Informatics"/>
        </authorList>
    </citation>
    <scope>NUCLEOTIDE SEQUENCE [LARGE SCALE GENOMIC DNA]</scope>
    <source>
        <strain evidence="2 4">NCTC13489</strain>
    </source>
</reference>
<dbReference type="RefSeq" id="WP_034719490.1">
    <property type="nucleotide sequence ID" value="NZ_FOIX01000004.1"/>
</dbReference>
<proteinExistence type="predicted"/>
<dbReference type="STRING" id="266748.HY04_10405"/>
<accession>A0A3S4YT32</accession>
<sequence length="196" mass="22496">MKKYIFVLLPLFAVTSCTKIEETINEQIEKTTTSVKEKAQNAVKETLNETVSNSLNSLTNAENAQFQEVFPNGEPTMISEFSGKKFTFPNGSPAYIFKYKAEKEILIPYLEQQETLDQAKSDQVAKKIDGQTFIDKLSFVQKFLPANTIDMSFLEDIKKDKNVEYYKLKRFPNSSTIIYNPKTKQVFQFVEVAKKI</sequence>